<gene>
    <name evidence="2" type="ORF">CFP56_006423</name>
</gene>
<dbReference type="AlphaFoldDB" id="A0AAW0IFA5"/>
<feature type="region of interest" description="Disordered" evidence="1">
    <location>
        <begin position="115"/>
        <end position="152"/>
    </location>
</feature>
<comment type="caution">
    <text evidence="2">The sequence shown here is derived from an EMBL/GenBank/DDBJ whole genome shotgun (WGS) entry which is preliminary data.</text>
</comment>
<evidence type="ECO:0000313" key="2">
    <source>
        <dbReference type="EMBL" id="KAK7812950.1"/>
    </source>
</evidence>
<sequence length="238" mass="27214">MSSCRYLQFSPDSKLWPWKPPLRFLLGLKVNPKYFWILVVVEDVEKRKICIKKKKKKKTISEKTSVTFKHTHHSHSLNPKTQLRSLSLSFALIFVFNGGSNGEVGIGVRLVDQGRQRPEHGNRPTTAAALRTSPHARIGGGGRPLHRRPPHQRLSRFRHRVCRRQLRHRLRRDLCCRGYVCLVLSLEPLKGGGGNGVESKRKKEHVEEGIAADLRPPSIGDCRRMWRIRDSSGAGEQR</sequence>
<reference evidence="2 3" key="1">
    <citation type="journal article" date="2018" name="Sci. Data">
        <title>The draft genome sequence of cork oak.</title>
        <authorList>
            <person name="Ramos A.M."/>
            <person name="Usie A."/>
            <person name="Barbosa P."/>
            <person name="Barros P.M."/>
            <person name="Capote T."/>
            <person name="Chaves I."/>
            <person name="Simoes F."/>
            <person name="Abreu I."/>
            <person name="Carrasquinho I."/>
            <person name="Faro C."/>
            <person name="Guimaraes J.B."/>
            <person name="Mendonca D."/>
            <person name="Nobrega F."/>
            <person name="Rodrigues L."/>
            <person name="Saibo N.J.M."/>
            <person name="Varela M.C."/>
            <person name="Egas C."/>
            <person name="Matos J."/>
            <person name="Miguel C.M."/>
            <person name="Oliveira M.M."/>
            <person name="Ricardo C.P."/>
            <person name="Goncalves S."/>
        </authorList>
    </citation>
    <scope>NUCLEOTIDE SEQUENCE [LARGE SCALE GENOMIC DNA]</scope>
    <source>
        <strain evidence="3">cv. HL8</strain>
    </source>
</reference>
<dbReference type="EMBL" id="PKMF04001347">
    <property type="protein sequence ID" value="KAK7812950.1"/>
    <property type="molecule type" value="Genomic_DNA"/>
</dbReference>
<keyword evidence="3" id="KW-1185">Reference proteome</keyword>
<protein>
    <submittedName>
        <fullName evidence="2">Uncharacterized protein</fullName>
    </submittedName>
</protein>
<dbReference type="Proteomes" id="UP000237347">
    <property type="component" value="Unassembled WGS sequence"/>
</dbReference>
<evidence type="ECO:0000313" key="3">
    <source>
        <dbReference type="Proteomes" id="UP000237347"/>
    </source>
</evidence>
<name>A0AAW0IFA5_QUESU</name>
<accession>A0AAW0IFA5</accession>
<organism evidence="2 3">
    <name type="scientific">Quercus suber</name>
    <name type="common">Cork oak</name>
    <dbReference type="NCBI Taxonomy" id="58331"/>
    <lineage>
        <taxon>Eukaryota</taxon>
        <taxon>Viridiplantae</taxon>
        <taxon>Streptophyta</taxon>
        <taxon>Embryophyta</taxon>
        <taxon>Tracheophyta</taxon>
        <taxon>Spermatophyta</taxon>
        <taxon>Magnoliopsida</taxon>
        <taxon>eudicotyledons</taxon>
        <taxon>Gunneridae</taxon>
        <taxon>Pentapetalae</taxon>
        <taxon>rosids</taxon>
        <taxon>fabids</taxon>
        <taxon>Fagales</taxon>
        <taxon>Fagaceae</taxon>
        <taxon>Quercus</taxon>
    </lineage>
</organism>
<proteinExistence type="predicted"/>
<evidence type="ECO:0000256" key="1">
    <source>
        <dbReference type="SAM" id="MobiDB-lite"/>
    </source>
</evidence>